<dbReference type="OrthoDB" id="6402870at2"/>
<keyword evidence="2" id="KW-1185">Reference proteome</keyword>
<name>A0A1M4VFI8_9GAMM</name>
<sequence length="263" mass="28958">MDQRECPYCAETIKRKAKVCRFCSAAVTPIYVEHSGANKQIAKILDLYEQGKSSEEIASELNSNNEYRIGSNNPWVSQDVDEIVVDFTLPTNNNSAKLSESSTIEGQKSKGGWTKEETRSFNIKFFGGTILIIIIASKIFNNGSSVSASSSNAITPPFTKAHVCKAGFAAVNAVSPKLIRLDKVDGDVAHLTYIRQRDNTRWTGKCNISGNKIIWSFNGGRMRVHPSDSKVTFETTANIVTVYTKESNGSVDYDVFGFSEVSE</sequence>
<reference evidence="2" key="1">
    <citation type="submission" date="2016-11" db="EMBL/GenBank/DDBJ databases">
        <authorList>
            <person name="Varghese N."/>
            <person name="Submissions S."/>
        </authorList>
    </citation>
    <scope>NUCLEOTIDE SEQUENCE [LARGE SCALE GENOMIC DNA]</scope>
    <source>
        <strain evidence="2">CGMCC 1.7063</strain>
    </source>
</reference>
<dbReference type="AlphaFoldDB" id="A0A1M4VFI8"/>
<dbReference type="RefSeq" id="WP_143186854.1">
    <property type="nucleotide sequence ID" value="NZ_FQVA01000001.1"/>
</dbReference>
<organism evidence="1 2">
    <name type="scientific">Microbulbifer donghaiensis</name>
    <dbReference type="NCBI Taxonomy" id="494016"/>
    <lineage>
        <taxon>Bacteria</taxon>
        <taxon>Pseudomonadati</taxon>
        <taxon>Pseudomonadota</taxon>
        <taxon>Gammaproteobacteria</taxon>
        <taxon>Cellvibrionales</taxon>
        <taxon>Microbulbiferaceae</taxon>
        <taxon>Microbulbifer</taxon>
    </lineage>
</organism>
<gene>
    <name evidence="1" type="ORF">SAMN04487965_0413</name>
</gene>
<evidence type="ECO:0000313" key="1">
    <source>
        <dbReference type="EMBL" id="SHE67721.1"/>
    </source>
</evidence>
<dbReference type="Proteomes" id="UP000184170">
    <property type="component" value="Unassembled WGS sequence"/>
</dbReference>
<accession>A0A1M4VFI8</accession>
<protein>
    <submittedName>
        <fullName evidence="1">Uncharacterized protein</fullName>
    </submittedName>
</protein>
<dbReference type="EMBL" id="FQVA01000001">
    <property type="protein sequence ID" value="SHE67721.1"/>
    <property type="molecule type" value="Genomic_DNA"/>
</dbReference>
<evidence type="ECO:0000313" key="2">
    <source>
        <dbReference type="Proteomes" id="UP000184170"/>
    </source>
</evidence>
<proteinExistence type="predicted"/>